<name>A0A1U9JSB0_9HYPH</name>
<dbReference type="AlphaFoldDB" id="A0A1U9JSB0"/>
<dbReference type="SUPFAM" id="SSF50447">
    <property type="entry name" value="Translation proteins"/>
    <property type="match status" value="1"/>
</dbReference>
<dbReference type="NCBIfam" id="TIGR02273">
    <property type="entry name" value="16S_RimM"/>
    <property type="match status" value="1"/>
</dbReference>
<gene>
    <name evidence="5 8" type="primary">rimM</name>
    <name evidence="8" type="ORF">BHV28_00250</name>
</gene>
<keyword evidence="4 5" id="KW-0143">Chaperone</keyword>
<dbReference type="InterPro" id="IPR002676">
    <property type="entry name" value="RimM_N"/>
</dbReference>
<dbReference type="InterPro" id="IPR036976">
    <property type="entry name" value="RimM_N_sf"/>
</dbReference>
<evidence type="ECO:0000256" key="1">
    <source>
        <dbReference type="ARBA" id="ARBA00022490"/>
    </source>
</evidence>
<organism evidence="8 9">
    <name type="scientific">Candidatus Tokpelaia hoelldobleri</name>
    <dbReference type="NCBI Taxonomy" id="1902579"/>
    <lineage>
        <taxon>Bacteria</taxon>
        <taxon>Pseudomonadati</taxon>
        <taxon>Pseudomonadota</taxon>
        <taxon>Alphaproteobacteria</taxon>
        <taxon>Hyphomicrobiales</taxon>
        <taxon>Candidatus Tokpelaia</taxon>
    </lineage>
</organism>
<reference evidence="8 9" key="2">
    <citation type="journal article" date="2016" name="Sci. Rep.">
        <title>The genome of Rhizobiales bacteria in predatory ants reveals urease gene functions but no genes for nitrogen fixation.</title>
        <authorList>
            <person name="Neuvonen M.M."/>
            <person name="Tamarit D."/>
            <person name="Naslund K."/>
            <person name="Liebig J."/>
            <person name="Feldhaar H."/>
            <person name="Moran N.A."/>
            <person name="Guy L."/>
            <person name="Andersson S.G."/>
        </authorList>
    </citation>
    <scope>NUCLEOTIDE SEQUENCE [LARGE SCALE GENOMIC DNA]</scope>
    <source>
        <strain evidence="8 9">Hsal</strain>
    </source>
</reference>
<dbReference type="PANTHER" id="PTHR33692:SF1">
    <property type="entry name" value="RIBOSOME MATURATION FACTOR RIMM"/>
    <property type="match status" value="1"/>
</dbReference>
<dbReference type="EMBL" id="CP017315">
    <property type="protein sequence ID" value="AQS40751.1"/>
    <property type="molecule type" value="Genomic_DNA"/>
</dbReference>
<dbReference type="SUPFAM" id="SSF50346">
    <property type="entry name" value="PRC-barrel domain"/>
    <property type="match status" value="1"/>
</dbReference>
<comment type="function">
    <text evidence="5">An accessory protein needed during the final step in the assembly of 30S ribosomal subunit, possibly for assembly of the head region. Essential for efficient processing of 16S rRNA. May be needed both before and after RbfA during the maturation of 16S rRNA. It has affinity for free ribosomal 30S subunits but not for 70S ribosomes.</text>
</comment>
<dbReference type="STRING" id="1902579.BHV28_00250"/>
<comment type="domain">
    <text evidence="5">The PRC barrel domain binds ribosomal protein uS19.</text>
</comment>
<dbReference type="Gene3D" id="2.30.30.240">
    <property type="entry name" value="PRC-barrel domain"/>
    <property type="match status" value="1"/>
</dbReference>
<keyword evidence="2 5" id="KW-0690">Ribosome biogenesis</keyword>
<dbReference type="GO" id="GO:0005737">
    <property type="term" value="C:cytoplasm"/>
    <property type="evidence" value="ECO:0007669"/>
    <property type="project" value="UniProtKB-SubCell"/>
</dbReference>
<dbReference type="Gene3D" id="2.40.30.60">
    <property type="entry name" value="RimM"/>
    <property type="match status" value="1"/>
</dbReference>
<dbReference type="GO" id="GO:0005840">
    <property type="term" value="C:ribosome"/>
    <property type="evidence" value="ECO:0007669"/>
    <property type="project" value="InterPro"/>
</dbReference>
<dbReference type="InterPro" id="IPR027275">
    <property type="entry name" value="PRC-brl_dom"/>
</dbReference>
<keyword evidence="9" id="KW-1185">Reference proteome</keyword>
<proteinExistence type="inferred from homology"/>
<dbReference type="Pfam" id="PF01782">
    <property type="entry name" value="RimM"/>
    <property type="match status" value="1"/>
</dbReference>
<comment type="similarity">
    <text evidence="5">Belongs to the RimM family.</text>
</comment>
<dbReference type="Pfam" id="PF05239">
    <property type="entry name" value="PRC"/>
    <property type="match status" value="1"/>
</dbReference>
<protein>
    <recommendedName>
        <fullName evidence="5">Ribosome maturation factor RimM</fullName>
    </recommendedName>
</protein>
<evidence type="ECO:0000256" key="3">
    <source>
        <dbReference type="ARBA" id="ARBA00022552"/>
    </source>
</evidence>
<dbReference type="InterPro" id="IPR009000">
    <property type="entry name" value="Transl_B-barrel_sf"/>
</dbReference>
<dbReference type="HAMAP" id="MF_00014">
    <property type="entry name" value="Ribosome_mat_RimM"/>
    <property type="match status" value="1"/>
</dbReference>
<feature type="domain" description="RimM N-terminal" evidence="6">
    <location>
        <begin position="10"/>
        <end position="88"/>
    </location>
</feature>
<dbReference type="GO" id="GO:0006364">
    <property type="term" value="P:rRNA processing"/>
    <property type="evidence" value="ECO:0007669"/>
    <property type="project" value="UniProtKB-UniRule"/>
</dbReference>
<evidence type="ECO:0000313" key="9">
    <source>
        <dbReference type="Proteomes" id="UP000188912"/>
    </source>
</evidence>
<keyword evidence="1 5" id="KW-0963">Cytoplasm</keyword>
<feature type="domain" description="PRC-barrel" evidence="7">
    <location>
        <begin position="95"/>
        <end position="166"/>
    </location>
</feature>
<evidence type="ECO:0000256" key="4">
    <source>
        <dbReference type="ARBA" id="ARBA00023186"/>
    </source>
</evidence>
<evidence type="ECO:0000313" key="8">
    <source>
        <dbReference type="EMBL" id="AQS40751.1"/>
    </source>
</evidence>
<dbReference type="GO" id="GO:0042274">
    <property type="term" value="P:ribosomal small subunit biogenesis"/>
    <property type="evidence" value="ECO:0007669"/>
    <property type="project" value="UniProtKB-UniRule"/>
</dbReference>
<comment type="subunit">
    <text evidence="5">Binds ribosomal protein uS19.</text>
</comment>
<dbReference type="GO" id="GO:0043022">
    <property type="term" value="F:ribosome binding"/>
    <property type="evidence" value="ECO:0007669"/>
    <property type="project" value="InterPro"/>
</dbReference>
<dbReference type="PANTHER" id="PTHR33692">
    <property type="entry name" value="RIBOSOME MATURATION FACTOR RIMM"/>
    <property type="match status" value="1"/>
</dbReference>
<dbReference type="InterPro" id="IPR011033">
    <property type="entry name" value="PRC_barrel-like_sf"/>
</dbReference>
<accession>A0A1U9JSB0</accession>
<dbReference type="Proteomes" id="UP000188912">
    <property type="component" value="Chromosome"/>
</dbReference>
<dbReference type="KEGG" id="thd:BHV28_00250"/>
<comment type="subcellular location">
    <subcellularLocation>
        <location evidence="5">Cytoplasm</location>
    </subcellularLocation>
</comment>
<evidence type="ECO:0000259" key="7">
    <source>
        <dbReference type="Pfam" id="PF05239"/>
    </source>
</evidence>
<dbReference type="InterPro" id="IPR011961">
    <property type="entry name" value="RimM"/>
</dbReference>
<evidence type="ECO:0000256" key="2">
    <source>
        <dbReference type="ARBA" id="ARBA00022517"/>
    </source>
</evidence>
<evidence type="ECO:0000256" key="5">
    <source>
        <dbReference type="HAMAP-Rule" id="MF_00014"/>
    </source>
</evidence>
<keyword evidence="3 5" id="KW-0698">rRNA processing</keyword>
<sequence>MTQLQKPVLLAVIGSAHGTGGEVRIKSFTGDPLALKHYGTLYDKAGRSYRIKSLRPGKTVVIARLEGVDSRNAAEALKGTELFVDRSQLPENLEEDEFYQDDLIGFIVVDETGEEIGRVKAFFNFGGGDIVEITMSGRKNQFIPFSRAAVPQVDIAGKRIVVDRLAAGLAGDETKPDMEGKDHEV</sequence>
<evidence type="ECO:0000259" key="6">
    <source>
        <dbReference type="Pfam" id="PF01782"/>
    </source>
</evidence>
<reference evidence="8 9" key="1">
    <citation type="journal article" date="2010" name="Science">
        <title>Genomic comparison of the ants Camponotus floridanus and Harpegnathos saltator.</title>
        <authorList>
            <person name="Bonasio R."/>
            <person name="Zhang G."/>
            <person name="Ye C."/>
            <person name="Mutti N.S."/>
            <person name="Fang X."/>
            <person name="Qin N."/>
            <person name="Donahue G."/>
            <person name="Yang P."/>
            <person name="Li Q."/>
            <person name="Li C."/>
            <person name="Zhang P."/>
            <person name="Huang Z."/>
            <person name="Berger S.L."/>
            <person name="Reinberg D."/>
            <person name="Wang J."/>
            <person name="Liebig J."/>
        </authorList>
    </citation>
    <scope>NUCLEOTIDE SEQUENCE [LARGE SCALE GENOMIC DNA]</scope>
    <source>
        <strain evidence="8 9">Hsal</strain>
    </source>
</reference>